<protein>
    <submittedName>
        <fullName evidence="1">Uncharacterized protein</fullName>
    </submittedName>
</protein>
<organism evidence="1">
    <name type="scientific">marine metagenome</name>
    <dbReference type="NCBI Taxonomy" id="408172"/>
    <lineage>
        <taxon>unclassified sequences</taxon>
        <taxon>metagenomes</taxon>
        <taxon>ecological metagenomes</taxon>
    </lineage>
</organism>
<dbReference type="AlphaFoldDB" id="A0A382RY33"/>
<evidence type="ECO:0000313" key="1">
    <source>
        <dbReference type="EMBL" id="SVD01937.1"/>
    </source>
</evidence>
<gene>
    <name evidence="1" type="ORF">METZ01_LOCUS354791</name>
</gene>
<reference evidence="1" key="1">
    <citation type="submission" date="2018-05" db="EMBL/GenBank/DDBJ databases">
        <authorList>
            <person name="Lanie J.A."/>
            <person name="Ng W.-L."/>
            <person name="Kazmierczak K.M."/>
            <person name="Andrzejewski T.M."/>
            <person name="Davidsen T.M."/>
            <person name="Wayne K.J."/>
            <person name="Tettelin H."/>
            <person name="Glass J.I."/>
            <person name="Rusch D."/>
            <person name="Podicherti R."/>
            <person name="Tsui H.-C.T."/>
            <person name="Winkler M.E."/>
        </authorList>
    </citation>
    <scope>NUCLEOTIDE SEQUENCE</scope>
</reference>
<sequence length="24" mass="2879">MNFVFSKNELNGMFNLIFEKLTNQ</sequence>
<name>A0A382RY33_9ZZZZ</name>
<proteinExistence type="predicted"/>
<accession>A0A382RY33</accession>
<dbReference type="EMBL" id="UINC01124646">
    <property type="protein sequence ID" value="SVD01937.1"/>
    <property type="molecule type" value="Genomic_DNA"/>
</dbReference>